<proteinExistence type="predicted"/>
<dbReference type="EMBL" id="JARK01001397">
    <property type="protein sequence ID" value="EYC09347.1"/>
    <property type="molecule type" value="Genomic_DNA"/>
</dbReference>
<gene>
    <name evidence="1" type="primary">Acey_s0061.g3292</name>
    <name evidence="1" type="ORF">Y032_0061g3292</name>
</gene>
<name>A0A016U389_9BILA</name>
<protein>
    <submittedName>
        <fullName evidence="1">Uncharacterized protein</fullName>
    </submittedName>
</protein>
<comment type="caution">
    <text evidence="1">The sequence shown here is derived from an EMBL/GenBank/DDBJ whole genome shotgun (WGS) entry which is preliminary data.</text>
</comment>
<evidence type="ECO:0000313" key="2">
    <source>
        <dbReference type="Proteomes" id="UP000024635"/>
    </source>
</evidence>
<reference evidence="2" key="1">
    <citation type="journal article" date="2015" name="Nat. Genet.">
        <title>The genome and transcriptome of the zoonotic hookworm Ancylostoma ceylanicum identify infection-specific gene families.</title>
        <authorList>
            <person name="Schwarz E.M."/>
            <person name="Hu Y."/>
            <person name="Antoshechkin I."/>
            <person name="Miller M.M."/>
            <person name="Sternberg P.W."/>
            <person name="Aroian R.V."/>
        </authorList>
    </citation>
    <scope>NUCLEOTIDE SEQUENCE</scope>
    <source>
        <strain evidence="2">HY135</strain>
    </source>
</reference>
<organism evidence="1 2">
    <name type="scientific">Ancylostoma ceylanicum</name>
    <dbReference type="NCBI Taxonomy" id="53326"/>
    <lineage>
        <taxon>Eukaryota</taxon>
        <taxon>Metazoa</taxon>
        <taxon>Ecdysozoa</taxon>
        <taxon>Nematoda</taxon>
        <taxon>Chromadorea</taxon>
        <taxon>Rhabditida</taxon>
        <taxon>Rhabditina</taxon>
        <taxon>Rhabditomorpha</taxon>
        <taxon>Strongyloidea</taxon>
        <taxon>Ancylostomatidae</taxon>
        <taxon>Ancylostomatinae</taxon>
        <taxon>Ancylostoma</taxon>
    </lineage>
</organism>
<accession>A0A016U389</accession>
<sequence length="173" mass="19748">MYMISDKIVRKPVFEGPNHPGMYEFHGKEGISFEYSKYIRCEQMIRGEDGSPSAAFPVFSLESLDRIKSITPEVVAPLRDQVIAKLESTVALNRGFFDLEAISDYTRTAEDIRTWAAEPAEAVLQRIKETVQSQATMCTPESEEEVMDFLIKKNIPVGRGYQPVSRKRPRRQK</sequence>
<dbReference type="Proteomes" id="UP000024635">
    <property type="component" value="Unassembled WGS sequence"/>
</dbReference>
<dbReference type="AlphaFoldDB" id="A0A016U389"/>
<evidence type="ECO:0000313" key="1">
    <source>
        <dbReference type="EMBL" id="EYC09347.1"/>
    </source>
</evidence>
<keyword evidence="2" id="KW-1185">Reference proteome</keyword>